<proteinExistence type="predicted"/>
<dbReference type="OrthoDB" id="9937782at2"/>
<reference evidence="1 2" key="1">
    <citation type="submission" date="2017-01" db="EMBL/GenBank/DDBJ databases">
        <authorList>
            <person name="Mah S.A."/>
            <person name="Swanson W.J."/>
            <person name="Moy G.W."/>
            <person name="Vacquier V.D."/>
        </authorList>
    </citation>
    <scope>NUCLEOTIDE SEQUENCE [LARGE SCALE GENOMIC DNA]</scope>
    <source>
        <strain evidence="1 2">ASpG1</strain>
    </source>
</reference>
<evidence type="ECO:0000313" key="1">
    <source>
        <dbReference type="EMBL" id="SIQ04479.1"/>
    </source>
</evidence>
<keyword evidence="2" id="KW-1185">Reference proteome</keyword>
<protein>
    <submittedName>
        <fullName evidence="1">Uncharacterized protein</fullName>
    </submittedName>
</protein>
<accession>A0A1N6PJU7</accession>
<dbReference type="EMBL" id="FTMS01000003">
    <property type="protein sequence ID" value="SIQ04479.1"/>
    <property type="molecule type" value="Genomic_DNA"/>
</dbReference>
<dbReference type="Proteomes" id="UP000186400">
    <property type="component" value="Unassembled WGS sequence"/>
</dbReference>
<sequence>MGAVLRILLLGLAAVSVALVVPRAAGDELQVRIRWDRVISQEMVALSESGGWSFGKGLFAVGRSTLGVFSEPDGEILSKAIRHRAFSSSGDFYINQAGTIADRWVVTNRRTGAVSFHERRGVPRLYGSILAQFATRTITLRDSRYGGKIHLPRRVALSAFDALPGRGDEGDFGFAVLGDLFGEVSFHRLDFKGIEEEQYFLASAMGPVFGIKLISGNTPHVLVVRGRDPQMVELFRYGDKEPRMREEIPPEAAVKEPLAFHEMSDFLMMVGLKERFLVLDSQANELRYSNASMAGAVAAVIPGAGGELLVAAAQDQGLSLALWTLAGFDRPREDRRGPVAWSVPGARFAAAGEDLLVVERNDRFFALEVTR</sequence>
<dbReference type="STRING" id="159291.SAMN05920897_1037"/>
<name>A0A1N6PJU7_9SPIO</name>
<evidence type="ECO:0000313" key="2">
    <source>
        <dbReference type="Proteomes" id="UP000186400"/>
    </source>
</evidence>
<gene>
    <name evidence="1" type="ORF">SAMN05920897_1037</name>
</gene>
<dbReference type="AlphaFoldDB" id="A0A1N6PJU7"/>
<organism evidence="1 2">
    <name type="scientific">Alkalispirochaeta americana</name>
    <dbReference type="NCBI Taxonomy" id="159291"/>
    <lineage>
        <taxon>Bacteria</taxon>
        <taxon>Pseudomonadati</taxon>
        <taxon>Spirochaetota</taxon>
        <taxon>Spirochaetia</taxon>
        <taxon>Spirochaetales</taxon>
        <taxon>Spirochaetaceae</taxon>
        <taxon>Alkalispirochaeta</taxon>
    </lineage>
</organism>
<dbReference type="RefSeq" id="WP_076487796.1">
    <property type="nucleotide sequence ID" value="NZ_FTMS01000003.1"/>
</dbReference>